<proteinExistence type="predicted"/>
<dbReference type="Proteomes" id="UP000249464">
    <property type="component" value="Unassembled WGS sequence"/>
</dbReference>
<accession>A0A2X0MUZ2</accession>
<reference evidence="1 2" key="1">
    <citation type="submission" date="2016-11" db="EMBL/GenBank/DDBJ databases">
        <authorList>
            <person name="Jaros S."/>
            <person name="Januszkiewicz K."/>
            <person name="Wedrychowicz H."/>
        </authorList>
    </citation>
    <scope>NUCLEOTIDE SEQUENCE [LARGE SCALE GENOMIC DNA]</scope>
</reference>
<keyword evidence="2" id="KW-1185">Reference proteome</keyword>
<name>A0A2X0MUZ2_9BASI</name>
<gene>
    <name evidence="1" type="primary">BQ5605_C007g04729</name>
    <name evidence="1" type="ORF">BQ5605_C007G04729</name>
</gene>
<organism evidence="1 2">
    <name type="scientific">Microbotryum silenes-dioicae</name>
    <dbReference type="NCBI Taxonomy" id="796604"/>
    <lineage>
        <taxon>Eukaryota</taxon>
        <taxon>Fungi</taxon>
        <taxon>Dikarya</taxon>
        <taxon>Basidiomycota</taxon>
        <taxon>Pucciniomycotina</taxon>
        <taxon>Microbotryomycetes</taxon>
        <taxon>Microbotryales</taxon>
        <taxon>Microbotryaceae</taxon>
        <taxon>Microbotryum</taxon>
    </lineage>
</organism>
<dbReference type="EMBL" id="FQNC01000045">
    <property type="protein sequence ID" value="SGY62744.1"/>
    <property type="molecule type" value="Genomic_DNA"/>
</dbReference>
<evidence type="ECO:0000313" key="1">
    <source>
        <dbReference type="EMBL" id="SGY62744.1"/>
    </source>
</evidence>
<dbReference type="AlphaFoldDB" id="A0A2X0MUZ2"/>
<sequence length="70" mass="8145">MSPLPPPSENYCKTFAAATVDLAERGLVKRRNIVRNGCQLRRPLRLARTSSRPILDRIRRLRKISDQTQW</sequence>
<evidence type="ECO:0000313" key="2">
    <source>
        <dbReference type="Proteomes" id="UP000249464"/>
    </source>
</evidence>
<protein>
    <submittedName>
        <fullName evidence="1">BQ5605_C007g04729 protein</fullName>
    </submittedName>
</protein>